<keyword evidence="5" id="KW-0732">Signal</keyword>
<evidence type="ECO:0000256" key="4">
    <source>
        <dbReference type="ARBA" id="ARBA00023157"/>
    </source>
</evidence>
<dbReference type="EMBL" id="PZQS01000003">
    <property type="protein sequence ID" value="PVD35234.1"/>
    <property type="molecule type" value="Genomic_DNA"/>
</dbReference>
<evidence type="ECO:0000256" key="1">
    <source>
        <dbReference type="ARBA" id="ARBA00008693"/>
    </source>
</evidence>
<dbReference type="GO" id="GO:0005615">
    <property type="term" value="C:extracellular space"/>
    <property type="evidence" value="ECO:0007669"/>
    <property type="project" value="TreeGrafter"/>
</dbReference>
<comment type="subunit">
    <text evidence="2">Homodimer; disulfide-linked.</text>
</comment>
<dbReference type="PANTHER" id="PTHR11245">
    <property type="entry name" value="STANNIOCALCIN"/>
    <property type="match status" value="1"/>
</dbReference>
<keyword evidence="3" id="KW-0372">Hormone</keyword>
<dbReference type="PANTHER" id="PTHR11245:SF6">
    <property type="entry name" value="DUF19 DOMAIN-CONTAINING PROTEIN"/>
    <property type="match status" value="1"/>
</dbReference>
<reference evidence="6 7" key="1">
    <citation type="submission" date="2018-04" db="EMBL/GenBank/DDBJ databases">
        <title>The genome of golden apple snail Pomacea canaliculata provides insight into stress tolerance and invasive adaptation.</title>
        <authorList>
            <person name="Liu C."/>
            <person name="Liu B."/>
            <person name="Ren Y."/>
            <person name="Zhang Y."/>
            <person name="Wang H."/>
            <person name="Li S."/>
            <person name="Jiang F."/>
            <person name="Yin L."/>
            <person name="Zhang G."/>
            <person name="Qian W."/>
            <person name="Fan W."/>
        </authorList>
    </citation>
    <scope>NUCLEOTIDE SEQUENCE [LARGE SCALE GENOMIC DNA]</scope>
    <source>
        <strain evidence="6">SZHN2017</strain>
        <tissue evidence="6">Muscle</tissue>
    </source>
</reference>
<evidence type="ECO:0000256" key="2">
    <source>
        <dbReference type="ARBA" id="ARBA00011748"/>
    </source>
</evidence>
<evidence type="ECO:0000256" key="3">
    <source>
        <dbReference type="ARBA" id="ARBA00022702"/>
    </source>
</evidence>
<organism evidence="6 7">
    <name type="scientific">Pomacea canaliculata</name>
    <name type="common">Golden apple snail</name>
    <dbReference type="NCBI Taxonomy" id="400727"/>
    <lineage>
        <taxon>Eukaryota</taxon>
        <taxon>Metazoa</taxon>
        <taxon>Spiralia</taxon>
        <taxon>Lophotrochozoa</taxon>
        <taxon>Mollusca</taxon>
        <taxon>Gastropoda</taxon>
        <taxon>Caenogastropoda</taxon>
        <taxon>Architaenioglossa</taxon>
        <taxon>Ampullarioidea</taxon>
        <taxon>Ampullariidae</taxon>
        <taxon>Pomacea</taxon>
    </lineage>
</organism>
<dbReference type="GO" id="GO:0006874">
    <property type="term" value="P:intracellular calcium ion homeostasis"/>
    <property type="evidence" value="ECO:0007669"/>
    <property type="project" value="TreeGrafter"/>
</dbReference>
<dbReference type="InterPro" id="IPR004978">
    <property type="entry name" value="Stanniocalcin"/>
</dbReference>
<gene>
    <name evidence="6" type="ORF">C0Q70_06515</name>
</gene>
<proteinExistence type="inferred from homology"/>
<evidence type="ECO:0000313" key="6">
    <source>
        <dbReference type="EMBL" id="PVD35234.1"/>
    </source>
</evidence>
<evidence type="ECO:0000256" key="5">
    <source>
        <dbReference type="SAM" id="SignalP"/>
    </source>
</evidence>
<protein>
    <recommendedName>
        <fullName evidence="8">Stanniocalcin</fullName>
    </recommendedName>
</protein>
<dbReference type="OrthoDB" id="9970481at2759"/>
<keyword evidence="4" id="KW-1015">Disulfide bond</keyword>
<dbReference type="Proteomes" id="UP000245119">
    <property type="component" value="Linkage Group LG3"/>
</dbReference>
<evidence type="ECO:0008006" key="8">
    <source>
        <dbReference type="Google" id="ProtNLM"/>
    </source>
</evidence>
<keyword evidence="7" id="KW-1185">Reference proteome</keyword>
<comment type="similarity">
    <text evidence="1">Belongs to the stanniocalcin family.</text>
</comment>
<dbReference type="Pfam" id="PF03298">
    <property type="entry name" value="Stanniocalcin"/>
    <property type="match status" value="1"/>
</dbReference>
<dbReference type="PROSITE" id="PS51257">
    <property type="entry name" value="PROKAR_LIPOPROTEIN"/>
    <property type="match status" value="1"/>
</dbReference>
<dbReference type="GO" id="GO:0005179">
    <property type="term" value="F:hormone activity"/>
    <property type="evidence" value="ECO:0007669"/>
    <property type="project" value="UniProtKB-KW"/>
</dbReference>
<sequence>MKVVVVVLALVLTLGCADAWWIFSRNNERTATADGRPVDSACVAHGQSGNCEFFNCFEQRLPCGREFYMQRYGNFYCNRFQTFMPSFTAAGQEFLRNTQQCMNQRLLDTYSRDYVNCHNLEHDAVAAVGDCYRRHGFCDIIGDNAQQLWREILGLARHCGGQALTRFMASVSSRVSPLRSLIGNGQ</sequence>
<name>A0A2T7PP79_POMCA</name>
<feature type="signal peptide" evidence="5">
    <location>
        <begin position="1"/>
        <end position="19"/>
    </location>
</feature>
<dbReference type="AlphaFoldDB" id="A0A2T7PP79"/>
<evidence type="ECO:0000313" key="7">
    <source>
        <dbReference type="Proteomes" id="UP000245119"/>
    </source>
</evidence>
<accession>A0A2T7PP79</accession>
<comment type="caution">
    <text evidence="6">The sequence shown here is derived from an EMBL/GenBank/DDBJ whole genome shotgun (WGS) entry which is preliminary data.</text>
</comment>
<feature type="chain" id="PRO_5015674640" description="Stanniocalcin" evidence="5">
    <location>
        <begin position="20"/>
        <end position="186"/>
    </location>
</feature>